<keyword evidence="3" id="KW-1185">Reference proteome</keyword>
<keyword evidence="1" id="KW-1133">Transmembrane helix</keyword>
<reference evidence="2" key="1">
    <citation type="submission" date="2020-01" db="EMBL/GenBank/DDBJ databases">
        <authorList>
            <consortium name="DOE Joint Genome Institute"/>
            <person name="Haridas S."/>
            <person name="Albert R."/>
            <person name="Binder M."/>
            <person name="Bloem J."/>
            <person name="Labutti K."/>
            <person name="Salamov A."/>
            <person name="Andreopoulos B."/>
            <person name="Baker S.E."/>
            <person name="Barry K."/>
            <person name="Bills G."/>
            <person name="Bluhm B.H."/>
            <person name="Cannon C."/>
            <person name="Castanera R."/>
            <person name="Culley D.E."/>
            <person name="Daum C."/>
            <person name="Ezra D."/>
            <person name="Gonzalez J.B."/>
            <person name="Henrissat B."/>
            <person name="Kuo A."/>
            <person name="Liang C."/>
            <person name="Lipzen A."/>
            <person name="Lutzoni F."/>
            <person name="Magnuson J."/>
            <person name="Mondo S."/>
            <person name="Nolan M."/>
            <person name="Ohm R."/>
            <person name="Pangilinan J."/>
            <person name="Park H.-J."/>
            <person name="Ramirez L."/>
            <person name="Alfaro M."/>
            <person name="Sun H."/>
            <person name="Tritt A."/>
            <person name="Yoshinaga Y."/>
            <person name="Zwiers L.-H."/>
            <person name="Turgeon B.G."/>
            <person name="Goodwin S.B."/>
            <person name="Spatafora J.W."/>
            <person name="Crous P.W."/>
            <person name="Grigoriev I.V."/>
        </authorList>
    </citation>
    <scope>NUCLEOTIDE SEQUENCE</scope>
    <source>
        <strain evidence="2">IPT5</strain>
    </source>
</reference>
<organism evidence="2 3">
    <name type="scientific">Plenodomus tracheiphilus IPT5</name>
    <dbReference type="NCBI Taxonomy" id="1408161"/>
    <lineage>
        <taxon>Eukaryota</taxon>
        <taxon>Fungi</taxon>
        <taxon>Dikarya</taxon>
        <taxon>Ascomycota</taxon>
        <taxon>Pezizomycotina</taxon>
        <taxon>Dothideomycetes</taxon>
        <taxon>Pleosporomycetidae</taxon>
        <taxon>Pleosporales</taxon>
        <taxon>Pleosporineae</taxon>
        <taxon>Leptosphaeriaceae</taxon>
        <taxon>Plenodomus</taxon>
    </lineage>
</organism>
<dbReference type="Proteomes" id="UP000799423">
    <property type="component" value="Unassembled WGS sequence"/>
</dbReference>
<evidence type="ECO:0000256" key="1">
    <source>
        <dbReference type="SAM" id="Phobius"/>
    </source>
</evidence>
<keyword evidence="1" id="KW-0812">Transmembrane</keyword>
<dbReference type="AlphaFoldDB" id="A0A6A7BJZ4"/>
<keyword evidence="1" id="KW-0472">Membrane</keyword>
<protein>
    <submittedName>
        <fullName evidence="2">Uncharacterized protein</fullName>
    </submittedName>
</protein>
<name>A0A6A7BJZ4_9PLEO</name>
<feature type="transmembrane region" description="Helical" evidence="1">
    <location>
        <begin position="20"/>
        <end position="43"/>
    </location>
</feature>
<gene>
    <name evidence="2" type="ORF">T440DRAFT_275415</name>
</gene>
<accession>A0A6A7BJZ4</accession>
<proteinExistence type="predicted"/>
<evidence type="ECO:0000313" key="2">
    <source>
        <dbReference type="EMBL" id="KAF2854428.1"/>
    </source>
</evidence>
<dbReference type="EMBL" id="MU006293">
    <property type="protein sequence ID" value="KAF2854428.1"/>
    <property type="molecule type" value="Genomic_DNA"/>
</dbReference>
<sequence length="92" mass="10559">MAIGILWMMMRTPRIQPRWIPFLFVYVLILSNVTFPCSFFAVIQDLRIRSRPTPGTGYTSGLYVATRPGVRQTSYPMAYRTGILRDDGRPTT</sequence>
<evidence type="ECO:0000313" key="3">
    <source>
        <dbReference type="Proteomes" id="UP000799423"/>
    </source>
</evidence>